<organism evidence="2 3">
    <name type="scientific">Porites lobata</name>
    <dbReference type="NCBI Taxonomy" id="104759"/>
    <lineage>
        <taxon>Eukaryota</taxon>
        <taxon>Metazoa</taxon>
        <taxon>Cnidaria</taxon>
        <taxon>Anthozoa</taxon>
        <taxon>Hexacorallia</taxon>
        <taxon>Scleractinia</taxon>
        <taxon>Fungiina</taxon>
        <taxon>Poritidae</taxon>
        <taxon>Porites</taxon>
    </lineage>
</organism>
<evidence type="ECO:0000313" key="3">
    <source>
        <dbReference type="Proteomes" id="UP001159405"/>
    </source>
</evidence>
<evidence type="ECO:0000313" key="2">
    <source>
        <dbReference type="EMBL" id="CAH3041277.1"/>
    </source>
</evidence>
<evidence type="ECO:0000256" key="1">
    <source>
        <dbReference type="SAM" id="MobiDB-lite"/>
    </source>
</evidence>
<feature type="non-terminal residue" evidence="2">
    <location>
        <position position="75"/>
    </location>
</feature>
<dbReference type="Proteomes" id="UP001159405">
    <property type="component" value="Unassembled WGS sequence"/>
</dbReference>
<comment type="caution">
    <text evidence="2">The sequence shown here is derived from an EMBL/GenBank/DDBJ whole genome shotgun (WGS) entry which is preliminary data.</text>
</comment>
<protein>
    <submittedName>
        <fullName evidence="2">Uncharacterized protein</fullName>
    </submittedName>
</protein>
<accession>A0ABN8N276</accession>
<dbReference type="EMBL" id="CALNXK010000009">
    <property type="protein sequence ID" value="CAH3041277.1"/>
    <property type="molecule type" value="Genomic_DNA"/>
</dbReference>
<gene>
    <name evidence="2" type="ORF">PLOB_00048162</name>
</gene>
<keyword evidence="3" id="KW-1185">Reference proteome</keyword>
<sequence>MDSDPFGSTDSFHYLTVTCSTVPKRVSPLAIDQDMVKLHVRAQWVGPGRLPSPWAGKPGLRVSKGGGGLNAPLDA</sequence>
<name>A0ABN8N276_9CNID</name>
<proteinExistence type="predicted"/>
<feature type="region of interest" description="Disordered" evidence="1">
    <location>
        <begin position="55"/>
        <end position="75"/>
    </location>
</feature>
<reference evidence="2 3" key="1">
    <citation type="submission" date="2022-05" db="EMBL/GenBank/DDBJ databases">
        <authorList>
            <consortium name="Genoscope - CEA"/>
            <person name="William W."/>
        </authorList>
    </citation>
    <scope>NUCLEOTIDE SEQUENCE [LARGE SCALE GENOMIC DNA]</scope>
</reference>